<keyword evidence="5 7" id="KW-0496">Mitochondrion</keyword>
<evidence type="ECO:0000313" key="11">
    <source>
        <dbReference type="EMBL" id="RVE67960.1"/>
    </source>
</evidence>
<evidence type="ECO:0000256" key="4">
    <source>
        <dbReference type="ARBA" id="ARBA00022989"/>
    </source>
</evidence>
<evidence type="ECO:0000256" key="6">
    <source>
        <dbReference type="ARBA" id="ARBA00023136"/>
    </source>
</evidence>
<dbReference type="OrthoDB" id="624114at2759"/>
<evidence type="ECO:0000256" key="9">
    <source>
        <dbReference type="SAM" id="Phobius"/>
    </source>
</evidence>
<feature type="domain" description="Letm1 RBD" evidence="10">
    <location>
        <begin position="287"/>
        <end position="489"/>
    </location>
</feature>
<reference evidence="11 12" key="2">
    <citation type="submission" date="2019-01" db="EMBL/GenBank/DDBJ databases">
        <title>A chromosome length genome reference of the Java medaka (oryzias javanicus).</title>
        <authorList>
            <person name="Herpin A."/>
            <person name="Takehana Y."/>
            <person name="Naruse K."/>
            <person name="Ansai S."/>
            <person name="Kawaguchi M."/>
        </authorList>
    </citation>
    <scope>NUCLEOTIDE SEQUENCE [LARGE SCALE GENOMIC DNA]</scope>
    <source>
        <strain evidence="11">RS831</strain>
        <tissue evidence="11">Whole body</tissue>
    </source>
</reference>
<organism evidence="11 12">
    <name type="scientific">Oryzias javanicus</name>
    <name type="common">Javanese ricefish</name>
    <name type="synonym">Aplocheilus javanicus</name>
    <dbReference type="NCBI Taxonomy" id="123683"/>
    <lineage>
        <taxon>Eukaryota</taxon>
        <taxon>Metazoa</taxon>
        <taxon>Chordata</taxon>
        <taxon>Craniata</taxon>
        <taxon>Vertebrata</taxon>
        <taxon>Euteleostomi</taxon>
        <taxon>Actinopterygii</taxon>
        <taxon>Neopterygii</taxon>
        <taxon>Teleostei</taxon>
        <taxon>Neoteleostei</taxon>
        <taxon>Acanthomorphata</taxon>
        <taxon>Ovalentaria</taxon>
        <taxon>Atherinomorphae</taxon>
        <taxon>Beloniformes</taxon>
        <taxon>Adrianichthyidae</taxon>
        <taxon>Oryziinae</taxon>
        <taxon>Oryzias</taxon>
    </lineage>
</organism>
<feature type="compositionally biased region" description="Polar residues" evidence="8">
    <location>
        <begin position="131"/>
        <end position="142"/>
    </location>
</feature>
<feature type="region of interest" description="Disordered" evidence="8">
    <location>
        <begin position="131"/>
        <end position="164"/>
    </location>
</feature>
<proteinExistence type="predicted"/>
<evidence type="ECO:0000256" key="8">
    <source>
        <dbReference type="SAM" id="MobiDB-lite"/>
    </source>
</evidence>
<feature type="compositionally biased region" description="Polar residues" evidence="8">
    <location>
        <begin position="808"/>
        <end position="820"/>
    </location>
</feature>
<dbReference type="GO" id="GO:0051260">
    <property type="term" value="P:protein homooligomerization"/>
    <property type="evidence" value="ECO:0007669"/>
    <property type="project" value="InterPro"/>
</dbReference>
<keyword evidence="2 9" id="KW-0812">Transmembrane</keyword>
<feature type="compositionally biased region" description="Polar residues" evidence="8">
    <location>
        <begin position="783"/>
        <end position="799"/>
    </location>
</feature>
<dbReference type="InterPro" id="IPR044202">
    <property type="entry name" value="LETM1/MDM38-like"/>
</dbReference>
<keyword evidence="4 9" id="KW-1133">Transmembrane helix</keyword>
<dbReference type="EMBL" id="CM012445">
    <property type="protein sequence ID" value="RVE67960.1"/>
    <property type="molecule type" value="Genomic_DNA"/>
</dbReference>
<dbReference type="PROSITE" id="PS51758">
    <property type="entry name" value="LETM1_RBD"/>
    <property type="match status" value="1"/>
</dbReference>
<evidence type="ECO:0000256" key="3">
    <source>
        <dbReference type="ARBA" id="ARBA00022792"/>
    </source>
</evidence>
<feature type="compositionally biased region" description="Low complexity" evidence="8">
    <location>
        <begin position="768"/>
        <end position="782"/>
    </location>
</feature>
<dbReference type="Gene3D" id="1.10.790.10">
    <property type="entry name" value="Prion/Doppel protein, beta-ribbon domain"/>
    <property type="match status" value="1"/>
</dbReference>
<keyword evidence="6 9" id="KW-0472">Membrane</keyword>
<dbReference type="Pfam" id="PF07766">
    <property type="entry name" value="LETM1_RBD"/>
    <property type="match status" value="1"/>
</dbReference>
<reference evidence="11 12" key="1">
    <citation type="submission" date="2018-11" db="EMBL/GenBank/DDBJ databases">
        <authorList>
            <person name="Lopez-Roques C."/>
            <person name="Donnadieu C."/>
            <person name="Bouchez O."/>
            <person name="Klopp C."/>
            <person name="Cabau C."/>
            <person name="Zahm M."/>
        </authorList>
    </citation>
    <scope>NUCLEOTIDE SEQUENCE [LARGE SCALE GENOMIC DNA]</scope>
    <source>
        <strain evidence="11">RS831</strain>
        <tissue evidence="11">Whole body</tissue>
    </source>
</reference>
<dbReference type="InterPro" id="IPR036924">
    <property type="entry name" value="Prion/Doppel_b-ribbon_dom_sf"/>
</dbReference>
<dbReference type="GO" id="GO:0005743">
    <property type="term" value="C:mitochondrial inner membrane"/>
    <property type="evidence" value="ECO:0007669"/>
    <property type="project" value="UniProtKB-SubCell"/>
</dbReference>
<accession>A0A3S2MVW0</accession>
<evidence type="ECO:0000256" key="1">
    <source>
        <dbReference type="ARBA" id="ARBA00004434"/>
    </source>
</evidence>
<dbReference type="PANTHER" id="PTHR14009:SF7">
    <property type="entry name" value="LETM1 DOMAIN-CONTAINING PROTEIN LETM2, MITOCHONDRIAL"/>
    <property type="match status" value="1"/>
</dbReference>
<evidence type="ECO:0000256" key="2">
    <source>
        <dbReference type="ARBA" id="ARBA00022692"/>
    </source>
</evidence>
<dbReference type="AlphaFoldDB" id="A0A3S2MVW0"/>
<dbReference type="Proteomes" id="UP000283210">
    <property type="component" value="Chromosome 9"/>
</dbReference>
<dbReference type="SUPFAM" id="SSF54098">
    <property type="entry name" value="Prion-like"/>
    <property type="match status" value="1"/>
</dbReference>
<dbReference type="GO" id="GO:0043022">
    <property type="term" value="F:ribosome binding"/>
    <property type="evidence" value="ECO:0007669"/>
    <property type="project" value="InterPro"/>
</dbReference>
<evidence type="ECO:0000313" key="12">
    <source>
        <dbReference type="Proteomes" id="UP000283210"/>
    </source>
</evidence>
<gene>
    <name evidence="11" type="ORF">OJAV_G00087230</name>
</gene>
<keyword evidence="12" id="KW-1185">Reference proteome</keyword>
<dbReference type="InterPro" id="IPR033122">
    <property type="entry name" value="LETM1-like_RBD"/>
</dbReference>
<protein>
    <recommendedName>
        <fullName evidence="10">Letm1 RBD domain-containing protein</fullName>
    </recommendedName>
</protein>
<evidence type="ECO:0000259" key="10">
    <source>
        <dbReference type="PROSITE" id="PS51758"/>
    </source>
</evidence>
<comment type="subcellular location">
    <subcellularLocation>
        <location evidence="1">Mitochondrion inner membrane</location>
        <topology evidence="1">Single-pass membrane protein</topology>
    </subcellularLocation>
</comment>
<feature type="compositionally biased region" description="Basic and acidic residues" evidence="8">
    <location>
        <begin position="758"/>
        <end position="767"/>
    </location>
</feature>
<name>A0A3S2MVW0_ORYJA</name>
<dbReference type="PANTHER" id="PTHR14009">
    <property type="entry name" value="LEUCINE ZIPPER-EF-HAND CONTAINING TRANSMEMBRANE PROTEIN"/>
    <property type="match status" value="1"/>
</dbReference>
<feature type="region of interest" description="Disordered" evidence="8">
    <location>
        <begin position="758"/>
        <end position="840"/>
    </location>
</feature>
<evidence type="ECO:0000256" key="5">
    <source>
        <dbReference type="ARBA" id="ARBA00023128"/>
    </source>
</evidence>
<keyword evidence="3" id="KW-0999">Mitochondrion inner membrane</keyword>
<evidence type="ECO:0000256" key="7">
    <source>
        <dbReference type="PROSITE-ProRule" id="PRU01094"/>
    </source>
</evidence>
<feature type="transmembrane region" description="Helical" evidence="9">
    <location>
        <begin position="241"/>
        <end position="264"/>
    </location>
</feature>
<dbReference type="GO" id="GO:0030003">
    <property type="term" value="P:intracellular monoatomic cation homeostasis"/>
    <property type="evidence" value="ECO:0007669"/>
    <property type="project" value="TreeGrafter"/>
</dbReference>
<sequence length="896" mass="98766">MGLSLHQTLVSPHSFSSIDHFGWIVLFSTHRDDLQRPANCGSHSSVTDAGEPRVLPLQWPFSVTRCSLQSQDQEGHIYAPRHPSSTLPLRHSRYSSPHCFRGHALSRGHGSALLARSLHGSCVWLQDIQQDPKTTSPVSSQNDSKDEKTDSAAAPLQAPPTPAPTAAATAAAAVVTPAQEKAIVKKSLYQRIVDELKHYYNGFRLLGIDIKIAGRMVWRLLHGQLLTRRERRRLMRTCADLFRLVPFMVFIIVPFMEFLLPVFLKLFPEMLPSTFETESKKEEKQKKGLAAKLELAKFLQETIAEMARRNKAKAQTEDETQRFSKYVQEVRGTGEQPTTKDIVRFSKLFEDELTLEHLERPQLVALCKLLELQPIGTNNLLRFQLMLKLRAIRSDDEMIAAEGVAAMSVSELQAACRTRGMRSLGLTTDQLRQQMQQWLDLHLKENVPPSLLLLSRAMYLTDLKPKPPVIPPVPKLEKSAAPAVENTEASPASGGSERLTDPAVVIKDRPVEEMRDTAPAVTDKPLSPAEVLQAKAATEVTQKSKMSANGVGAEDRGRLKCLNSSVVRSENPRSGMKLSYPARPGGYPNQPGYPQYPGHPAGGHLPGYPAPGYPYGGHYIHSNPNNRIMSPHYGGSFGYGVHQGGVGSPFSNSLQSMGIGPSDKSRGFGRSAVMAAAGGAVAGMALGYGLGQFPRPHFHFHSPQEEYFYNHYMYRKYGVKSAEANDYRKSYSEGPPPPDSFDKFMSSCMKRKDLLHQEHAKSDHKVAETTTKTTTVAVNAPTSAPTLKTGNNRDPTAKSTDAAKHSPASASTPPTANRSEVSPAPKAAQVIQSNDDDDDEDTVSIVEIGYPALIKQMKVKRCTELYMVYTENFQKKTQNPAAGNGRNHCGRVHLDF</sequence>